<evidence type="ECO:0000313" key="2">
    <source>
        <dbReference type="EMBL" id="MBB4903856.1"/>
    </source>
</evidence>
<protein>
    <recommendedName>
        <fullName evidence="4">Primosomal protein</fullName>
    </recommendedName>
</protein>
<dbReference type="AlphaFoldDB" id="A0A7W7VBE0"/>
<feature type="compositionally biased region" description="Acidic residues" evidence="1">
    <location>
        <begin position="204"/>
        <end position="223"/>
    </location>
</feature>
<evidence type="ECO:0000313" key="3">
    <source>
        <dbReference type="Proteomes" id="UP000520767"/>
    </source>
</evidence>
<feature type="compositionally biased region" description="Acidic residues" evidence="1">
    <location>
        <begin position="231"/>
        <end position="255"/>
    </location>
</feature>
<proteinExistence type="predicted"/>
<organism evidence="2 3">
    <name type="scientific">Actinophytocola algeriensis</name>
    <dbReference type="NCBI Taxonomy" id="1768010"/>
    <lineage>
        <taxon>Bacteria</taxon>
        <taxon>Bacillati</taxon>
        <taxon>Actinomycetota</taxon>
        <taxon>Actinomycetes</taxon>
        <taxon>Pseudonocardiales</taxon>
        <taxon>Pseudonocardiaceae</taxon>
    </lineage>
</organism>
<dbReference type="RefSeq" id="WP_184808185.1">
    <property type="nucleotide sequence ID" value="NZ_JACHJQ010000001.1"/>
</dbReference>
<reference evidence="2 3" key="1">
    <citation type="submission" date="2020-08" db="EMBL/GenBank/DDBJ databases">
        <title>Genomic Encyclopedia of Type Strains, Phase III (KMG-III): the genomes of soil and plant-associated and newly described type strains.</title>
        <authorList>
            <person name="Whitman W."/>
        </authorList>
    </citation>
    <scope>NUCLEOTIDE SEQUENCE [LARGE SCALE GENOMIC DNA]</scope>
    <source>
        <strain evidence="2 3">CECT 8960</strain>
    </source>
</reference>
<evidence type="ECO:0000256" key="1">
    <source>
        <dbReference type="SAM" id="MobiDB-lite"/>
    </source>
</evidence>
<evidence type="ECO:0008006" key="4">
    <source>
        <dbReference type="Google" id="ProtNLM"/>
    </source>
</evidence>
<dbReference type="EMBL" id="JACHJQ010000001">
    <property type="protein sequence ID" value="MBB4903856.1"/>
    <property type="molecule type" value="Genomic_DNA"/>
</dbReference>
<feature type="region of interest" description="Disordered" evidence="1">
    <location>
        <begin position="202"/>
        <end position="260"/>
    </location>
</feature>
<name>A0A7W7VBE0_9PSEU</name>
<sequence>MSQDIVSIELGLPQGDVVTLWAPRWREDGEEWEAFLGHEEDLYAFPDAAHLAAFVRTVDEHDLADHPAWDVVPELSVPELLPDEAHTYDLVGVPELAAEEPDTWTIGELADIISIVRSLADVCELDEVHEVLNSAAGFAVLEQGTFPFTGREGEKLWTDLAETISERWDEVLDAIDEVVVVPDVDKATLDETTDELAAFQAESAEAESALDAEDADDADDVVEDESKKDDDTDDDADDEAAAAEDEDEEEEDAEPEPVGFWAEVGIDPIKIITAEAEYYTLRCYLDDEPIFLGAKGKIVVTKSPRALAKHIAQAANEDNDLAEVSTWDDVATKATDGSLEIEVETDNTYVLSGLGEDIEEGPDAVDPVQLDLAVELLNDAADWAGDKSVSEGLAQSESLGWLVSFVLRPDPTRLAPSAPFDAEVESWRKLVSEFEERLDIQ</sequence>
<gene>
    <name evidence="2" type="ORF">FHR82_000066</name>
</gene>
<dbReference type="Proteomes" id="UP000520767">
    <property type="component" value="Unassembled WGS sequence"/>
</dbReference>
<keyword evidence="3" id="KW-1185">Reference proteome</keyword>
<accession>A0A7W7VBE0</accession>
<comment type="caution">
    <text evidence="2">The sequence shown here is derived from an EMBL/GenBank/DDBJ whole genome shotgun (WGS) entry which is preliminary data.</text>
</comment>